<dbReference type="GO" id="GO:0016787">
    <property type="term" value="F:hydrolase activity"/>
    <property type="evidence" value="ECO:0007669"/>
    <property type="project" value="UniProtKB-KW"/>
</dbReference>
<accession>A0A9D1MUI7</accession>
<evidence type="ECO:0000256" key="1">
    <source>
        <dbReference type="ARBA" id="ARBA00004651"/>
    </source>
</evidence>
<keyword evidence="6 7" id="KW-0472">Membrane</keyword>
<name>A0A9D1MUI7_9FIRM</name>
<reference evidence="9" key="2">
    <citation type="journal article" date="2021" name="PeerJ">
        <title>Extensive microbial diversity within the chicken gut microbiome revealed by metagenomics and culture.</title>
        <authorList>
            <person name="Gilroy R."/>
            <person name="Ravi A."/>
            <person name="Getino M."/>
            <person name="Pursley I."/>
            <person name="Horton D.L."/>
            <person name="Alikhan N.F."/>
            <person name="Baker D."/>
            <person name="Gharbi K."/>
            <person name="Hall N."/>
            <person name="Watson M."/>
            <person name="Adriaenssens E.M."/>
            <person name="Foster-Nyarko E."/>
            <person name="Jarju S."/>
            <person name="Secka A."/>
            <person name="Antonio M."/>
            <person name="Oren A."/>
            <person name="Chaudhuri R.R."/>
            <person name="La Ragione R."/>
            <person name="Hildebrand F."/>
            <person name="Pallen M.J."/>
        </authorList>
    </citation>
    <scope>NUCLEOTIDE SEQUENCE</scope>
    <source>
        <strain evidence="9">CHK176-6737</strain>
    </source>
</reference>
<keyword evidence="3 7" id="KW-0812">Transmembrane</keyword>
<dbReference type="SMART" id="SM00014">
    <property type="entry name" value="acidPPc"/>
    <property type="match status" value="1"/>
</dbReference>
<dbReference type="PANTHER" id="PTHR14969">
    <property type="entry name" value="SPHINGOSINE-1-PHOSPHATE PHOSPHOHYDROLASE"/>
    <property type="match status" value="1"/>
</dbReference>
<evidence type="ECO:0000256" key="6">
    <source>
        <dbReference type="ARBA" id="ARBA00023136"/>
    </source>
</evidence>
<comment type="caution">
    <text evidence="9">The sequence shown here is derived from an EMBL/GenBank/DDBJ whole genome shotgun (WGS) entry which is preliminary data.</text>
</comment>
<gene>
    <name evidence="9" type="ORF">IAD23_02745</name>
</gene>
<keyword evidence="4" id="KW-0378">Hydrolase</keyword>
<feature type="transmembrane region" description="Helical" evidence="7">
    <location>
        <begin position="151"/>
        <end position="172"/>
    </location>
</feature>
<dbReference type="GO" id="GO:0005886">
    <property type="term" value="C:plasma membrane"/>
    <property type="evidence" value="ECO:0007669"/>
    <property type="project" value="UniProtKB-SubCell"/>
</dbReference>
<keyword evidence="5 7" id="KW-1133">Transmembrane helix</keyword>
<proteinExistence type="predicted"/>
<dbReference type="EMBL" id="DVNM01000015">
    <property type="protein sequence ID" value="HIU68862.1"/>
    <property type="molecule type" value="Genomic_DNA"/>
</dbReference>
<evidence type="ECO:0000256" key="5">
    <source>
        <dbReference type="ARBA" id="ARBA00022989"/>
    </source>
</evidence>
<dbReference type="AlphaFoldDB" id="A0A9D1MUI7"/>
<dbReference type="PANTHER" id="PTHR14969:SF62">
    <property type="entry name" value="DECAPRENYLPHOSPHORYL-5-PHOSPHORIBOSE PHOSPHATASE RV3807C-RELATED"/>
    <property type="match status" value="1"/>
</dbReference>
<evidence type="ECO:0000256" key="7">
    <source>
        <dbReference type="SAM" id="Phobius"/>
    </source>
</evidence>
<keyword evidence="2" id="KW-1003">Cell membrane</keyword>
<evidence type="ECO:0000256" key="4">
    <source>
        <dbReference type="ARBA" id="ARBA00022801"/>
    </source>
</evidence>
<feature type="transmembrane region" description="Helical" evidence="7">
    <location>
        <begin position="42"/>
        <end position="64"/>
    </location>
</feature>
<comment type="subcellular location">
    <subcellularLocation>
        <location evidence="1">Cell membrane</location>
        <topology evidence="1">Multi-pass membrane protein</topology>
    </subcellularLocation>
</comment>
<dbReference type="SUPFAM" id="SSF48317">
    <property type="entry name" value="Acid phosphatase/Vanadium-dependent haloperoxidase"/>
    <property type="match status" value="1"/>
</dbReference>
<sequence length="227" mass="25100">MLPLLTLDAGTWLDQTFHGFDYAIFEFFHSIQSGFMTALANFFTFFGDEMFVIPVLVIGIILCFFKKTRKYGFAIFISIIIGTLITNVVLKPLVFRARPYITMADDPFFTWYQNVGGLTESDRSFPSGHTTGAFEIAISLALCLKSDGKKAWSILPVVVAVMTGLSRIYLMVHYPTDVIGGVIAGLVAGVLGYFIAKAIMKSLEKGSNKLARGLNDLDAAQLLRKKQ</sequence>
<dbReference type="InterPro" id="IPR036938">
    <property type="entry name" value="PAP2/HPO_sf"/>
</dbReference>
<evidence type="ECO:0000313" key="10">
    <source>
        <dbReference type="Proteomes" id="UP000824125"/>
    </source>
</evidence>
<feature type="domain" description="Phosphatidic acid phosphatase type 2/haloperoxidase" evidence="8">
    <location>
        <begin position="71"/>
        <end position="193"/>
    </location>
</feature>
<evidence type="ECO:0000256" key="2">
    <source>
        <dbReference type="ARBA" id="ARBA00022475"/>
    </source>
</evidence>
<reference evidence="9" key="1">
    <citation type="submission" date="2020-10" db="EMBL/GenBank/DDBJ databases">
        <authorList>
            <person name="Gilroy R."/>
        </authorList>
    </citation>
    <scope>NUCLEOTIDE SEQUENCE</scope>
    <source>
        <strain evidence="9">CHK176-6737</strain>
    </source>
</reference>
<evidence type="ECO:0000259" key="8">
    <source>
        <dbReference type="SMART" id="SM00014"/>
    </source>
</evidence>
<protein>
    <submittedName>
        <fullName evidence="9">Phosphatase PAP2 family protein</fullName>
    </submittedName>
</protein>
<evidence type="ECO:0000256" key="3">
    <source>
        <dbReference type="ARBA" id="ARBA00022692"/>
    </source>
</evidence>
<dbReference type="InterPro" id="IPR000326">
    <property type="entry name" value="PAP2/HPO"/>
</dbReference>
<dbReference type="CDD" id="cd03392">
    <property type="entry name" value="PAP2_like_2"/>
    <property type="match status" value="1"/>
</dbReference>
<evidence type="ECO:0000313" key="9">
    <source>
        <dbReference type="EMBL" id="HIU68862.1"/>
    </source>
</evidence>
<feature type="transmembrane region" description="Helical" evidence="7">
    <location>
        <begin position="71"/>
        <end position="90"/>
    </location>
</feature>
<dbReference type="Proteomes" id="UP000824125">
    <property type="component" value="Unassembled WGS sequence"/>
</dbReference>
<organism evidence="9 10">
    <name type="scientific">Candidatus Scybalenecus merdavium</name>
    <dbReference type="NCBI Taxonomy" id="2840939"/>
    <lineage>
        <taxon>Bacteria</taxon>
        <taxon>Bacillati</taxon>
        <taxon>Bacillota</taxon>
        <taxon>Clostridia</taxon>
        <taxon>Eubacteriales</taxon>
        <taxon>Oscillospiraceae</taxon>
        <taxon>Oscillospiraceae incertae sedis</taxon>
        <taxon>Candidatus Scybalenecus</taxon>
    </lineage>
</organism>
<dbReference type="Gene3D" id="1.20.144.10">
    <property type="entry name" value="Phosphatidic acid phosphatase type 2/haloperoxidase"/>
    <property type="match status" value="1"/>
</dbReference>
<dbReference type="Pfam" id="PF01569">
    <property type="entry name" value="PAP2"/>
    <property type="match status" value="1"/>
</dbReference>
<feature type="transmembrane region" description="Helical" evidence="7">
    <location>
        <begin position="178"/>
        <end position="196"/>
    </location>
</feature>